<feature type="region of interest" description="Disordered" evidence="7">
    <location>
        <begin position="589"/>
        <end position="624"/>
    </location>
</feature>
<dbReference type="PROSITE" id="PS50893">
    <property type="entry name" value="ABC_TRANSPORTER_2"/>
    <property type="match status" value="2"/>
</dbReference>
<dbReference type="NCBIfam" id="TIGR02868">
    <property type="entry name" value="CydC"/>
    <property type="match status" value="1"/>
</dbReference>
<evidence type="ECO:0000256" key="2">
    <source>
        <dbReference type="ARBA" id="ARBA00022692"/>
    </source>
</evidence>
<dbReference type="Pfam" id="PF00005">
    <property type="entry name" value="ABC_tran"/>
    <property type="match status" value="2"/>
</dbReference>
<comment type="caution">
    <text evidence="11">The sequence shown here is derived from an EMBL/GenBank/DDBJ whole genome shotgun (WGS) entry which is preliminary data.</text>
</comment>
<feature type="transmembrane region" description="Helical" evidence="8">
    <location>
        <begin position="20"/>
        <end position="42"/>
    </location>
</feature>
<dbReference type="InterPro" id="IPR039421">
    <property type="entry name" value="Type_1_exporter"/>
</dbReference>
<keyword evidence="4 11" id="KW-0067">ATP-binding</keyword>
<feature type="domain" description="ABC transporter" evidence="9">
    <location>
        <begin position="952"/>
        <end position="1172"/>
    </location>
</feature>
<dbReference type="InterPro" id="IPR014223">
    <property type="entry name" value="ABC_CydC/D"/>
</dbReference>
<evidence type="ECO:0000259" key="9">
    <source>
        <dbReference type="PROSITE" id="PS50893"/>
    </source>
</evidence>
<gene>
    <name evidence="11" type="ORF">CLV29_2376</name>
</gene>
<dbReference type="GO" id="GO:0034775">
    <property type="term" value="P:glutathione transmembrane transport"/>
    <property type="evidence" value="ECO:0007669"/>
    <property type="project" value="InterPro"/>
</dbReference>
<accession>A0A4R7J3J2</accession>
<name>A0A4R7J3J2_9ACTN</name>
<dbReference type="CDD" id="cd18584">
    <property type="entry name" value="ABC_6TM_AarD_CydD"/>
    <property type="match status" value="1"/>
</dbReference>
<dbReference type="Pfam" id="PF00664">
    <property type="entry name" value="ABC_membrane"/>
    <property type="match status" value="1"/>
</dbReference>
<dbReference type="GO" id="GO:0042883">
    <property type="term" value="P:cysteine transport"/>
    <property type="evidence" value="ECO:0007669"/>
    <property type="project" value="InterPro"/>
</dbReference>
<dbReference type="PROSITE" id="PS00211">
    <property type="entry name" value="ABC_TRANSPORTER_1"/>
    <property type="match status" value="1"/>
</dbReference>
<dbReference type="SUPFAM" id="SSF52540">
    <property type="entry name" value="P-loop containing nucleoside triphosphate hydrolases"/>
    <property type="match status" value="2"/>
</dbReference>
<dbReference type="Gene3D" id="1.20.1560.10">
    <property type="entry name" value="ABC transporter type 1, transmembrane domain"/>
    <property type="match status" value="2"/>
</dbReference>
<evidence type="ECO:0000259" key="10">
    <source>
        <dbReference type="PROSITE" id="PS50929"/>
    </source>
</evidence>
<evidence type="ECO:0000313" key="12">
    <source>
        <dbReference type="Proteomes" id="UP000295371"/>
    </source>
</evidence>
<feature type="transmembrane region" description="Helical" evidence="8">
    <location>
        <begin position="238"/>
        <end position="262"/>
    </location>
</feature>
<dbReference type="SUPFAM" id="SSF90123">
    <property type="entry name" value="ABC transporter transmembrane region"/>
    <property type="match status" value="2"/>
</dbReference>
<dbReference type="InterPro" id="IPR011527">
    <property type="entry name" value="ABC1_TM_dom"/>
</dbReference>
<evidence type="ECO:0000256" key="6">
    <source>
        <dbReference type="ARBA" id="ARBA00023136"/>
    </source>
</evidence>
<feature type="domain" description="ABC transmembrane type-1" evidence="10">
    <location>
        <begin position="645"/>
        <end position="905"/>
    </location>
</feature>
<dbReference type="NCBIfam" id="TIGR02857">
    <property type="entry name" value="CydD"/>
    <property type="match status" value="1"/>
</dbReference>
<evidence type="ECO:0000256" key="4">
    <source>
        <dbReference type="ARBA" id="ARBA00022840"/>
    </source>
</evidence>
<dbReference type="InterPro" id="IPR027417">
    <property type="entry name" value="P-loop_NTPase"/>
</dbReference>
<feature type="transmembrane region" description="Helical" evidence="8">
    <location>
        <begin position="758"/>
        <end position="776"/>
    </location>
</feature>
<organism evidence="11 12">
    <name type="scientific">Naumannella halotolerans</name>
    <dbReference type="NCBI Taxonomy" id="993414"/>
    <lineage>
        <taxon>Bacteria</taxon>
        <taxon>Bacillati</taxon>
        <taxon>Actinomycetota</taxon>
        <taxon>Actinomycetes</taxon>
        <taxon>Propionibacteriales</taxon>
        <taxon>Propionibacteriaceae</taxon>
        <taxon>Naumannella</taxon>
    </lineage>
</organism>
<feature type="compositionally biased region" description="Low complexity" evidence="7">
    <location>
        <begin position="589"/>
        <end position="604"/>
    </location>
</feature>
<dbReference type="GO" id="GO:0140359">
    <property type="term" value="F:ABC-type transporter activity"/>
    <property type="evidence" value="ECO:0007669"/>
    <property type="project" value="InterPro"/>
</dbReference>
<comment type="subcellular location">
    <subcellularLocation>
        <location evidence="1">Cell membrane</location>
        <topology evidence="1">Multi-pass membrane protein</topology>
    </subcellularLocation>
</comment>
<feature type="transmembrane region" description="Helical" evidence="8">
    <location>
        <begin position="676"/>
        <end position="698"/>
    </location>
</feature>
<dbReference type="InterPro" id="IPR017871">
    <property type="entry name" value="ABC_transporter-like_CS"/>
</dbReference>
<evidence type="ECO:0000313" key="11">
    <source>
        <dbReference type="EMBL" id="TDT30967.1"/>
    </source>
</evidence>
<evidence type="ECO:0000256" key="8">
    <source>
        <dbReference type="SAM" id="Phobius"/>
    </source>
</evidence>
<dbReference type="Gene3D" id="3.40.50.300">
    <property type="entry name" value="P-loop containing nucleotide triphosphate hydrolases"/>
    <property type="match status" value="2"/>
</dbReference>
<dbReference type="GO" id="GO:0005524">
    <property type="term" value="F:ATP binding"/>
    <property type="evidence" value="ECO:0007669"/>
    <property type="project" value="UniProtKB-KW"/>
</dbReference>
<evidence type="ECO:0000256" key="1">
    <source>
        <dbReference type="ARBA" id="ARBA00004651"/>
    </source>
</evidence>
<sequence>MAGPVDPRLLRRSRPTRSYIGALVGLGVAQSLVTIGQAWLLAVGISGMVAGGPWQLFGWQLLGVAGGFAVRALIAAGQQWAGHRASAAVKSQLRHDLLAARLQRPFDADTNGGKLITVVTEGVEALDGWFSGYLPQLVLAVVVPLTLLVAIGWADPISMGIMIVTLPLIPIFMILIGLVTKARMDARWRSDSRLAHHFADLLSGLTTLQIFGRARGQLTGLQRVEQQHRRATMQVLRIALISALVLEVLATLSVALVAVSIGLRVVEVEMSLLFGLFVLVLAPEAYLPLRQVGARYHDAADGMAAAEDAFALIDADADAPSGREKVDLATSTIELDRASLSPAPGVRPVISGLSMIIGPGSVVGIAGPSGVGKSTLVRTLLGQAPPVSGRLLIGGVEITEVDRDDLWRQIAWVEQNPGLLPGTIAENVAVGCPGAPAGRVRAALRRASAGFGDAATGGSVATGLHPDRMIADDGSGLSAGEVRRIALARALLKIDCGGAKLLLLDEPTAGLDATTEADVVAELAALGVTVAMVSHRSAALQVTDEVIELHGAEVPAGADPASDSGSAPVIAATSTAKVSDAVPVGKTDATGAGDALGTAAAAGGHPRDRAPQDRAEETPGEQTSLTRLADRMWLNGGWQRRLLWVGTTLLGTAAAGSAVALLGVSGWLLARASEHPPVLFLMVAVVGVRFFGLGRGVFRYAERLAGHHLGLRDQSELRIRTYDALSAAPAAGRRQGELVDRVVADVATSADRILRFRLPLAVAAAVSVAVVVFLAWSAPLVALVFALYAVVAGWWVPRLAVRLSRRQDSTIGALRGDLAEVAWRIHRNAPMLATHAAAGRELQLLDAADAQLVAAERRAATARAFSSLGQLLCLAIAWPLLVITAGMAAQSGQWGSIMIAAVALLPLGMHEVFLPLTETRQAGIRSGAAFQRVSQVISEANAQPPVSPVPALDRVGVETSGLVLQRGSLPPVDLDLRSGDRVVLVGPSGIGKSTLLATLLGQLPPASGSVRVGGKISCLSQDAHIFDTTVEENLRIGDPRAGADRLRQTLVEAGAPGLELDRRVGEHGSRISGGESRRLAFARVLAACPEVLLLDEPTEHLDVPTATALLRDVDASLPRAAMLVVSHQPDLILATWGASARVIDVTEPDWQLQWQASGFPSTKESHDQEGTR</sequence>
<dbReference type="InterPro" id="IPR014216">
    <property type="entry name" value="ABC_transptr_CydD"/>
</dbReference>
<dbReference type="CDD" id="cd03228">
    <property type="entry name" value="ABCC_MRP_Like"/>
    <property type="match status" value="1"/>
</dbReference>
<dbReference type="GO" id="GO:0005886">
    <property type="term" value="C:plasma membrane"/>
    <property type="evidence" value="ECO:0007669"/>
    <property type="project" value="UniProtKB-SubCell"/>
</dbReference>
<dbReference type="EMBL" id="SOAW01000002">
    <property type="protein sequence ID" value="TDT30967.1"/>
    <property type="molecule type" value="Genomic_DNA"/>
</dbReference>
<feature type="transmembrane region" description="Helical" evidence="8">
    <location>
        <begin position="54"/>
        <end position="74"/>
    </location>
</feature>
<protein>
    <submittedName>
        <fullName evidence="11">ATP-binding cassette subfamily C protein CydCD</fullName>
    </submittedName>
</protein>
<feature type="transmembrane region" description="Helical" evidence="8">
    <location>
        <begin position="160"/>
        <end position="179"/>
    </location>
</feature>
<proteinExistence type="predicted"/>
<dbReference type="Proteomes" id="UP000295371">
    <property type="component" value="Unassembled WGS sequence"/>
</dbReference>
<keyword evidence="3" id="KW-0547">Nucleotide-binding</keyword>
<evidence type="ECO:0000256" key="7">
    <source>
        <dbReference type="SAM" id="MobiDB-lite"/>
    </source>
</evidence>
<dbReference type="PANTHER" id="PTHR24221:SF590">
    <property type="entry name" value="COMPONENT LINKED WITH THE ASSEMBLY OF CYTOCHROME' TRANSPORT TRANSMEMBRANE ATP-BINDING PROTEIN ABC TRANSPORTER CYDD-RELATED"/>
    <property type="match status" value="1"/>
</dbReference>
<feature type="domain" description="ABC transporter" evidence="9">
    <location>
        <begin position="335"/>
        <end position="576"/>
    </location>
</feature>
<feature type="transmembrane region" description="Helical" evidence="8">
    <location>
        <begin position="894"/>
        <end position="916"/>
    </location>
</feature>
<dbReference type="InterPro" id="IPR003593">
    <property type="entry name" value="AAA+_ATPase"/>
</dbReference>
<dbReference type="GO" id="GO:0045454">
    <property type="term" value="P:cell redox homeostasis"/>
    <property type="evidence" value="ECO:0007669"/>
    <property type="project" value="InterPro"/>
</dbReference>
<dbReference type="GO" id="GO:0016887">
    <property type="term" value="F:ATP hydrolysis activity"/>
    <property type="evidence" value="ECO:0007669"/>
    <property type="project" value="InterPro"/>
</dbReference>
<dbReference type="SMART" id="SM00382">
    <property type="entry name" value="AAA"/>
    <property type="match status" value="2"/>
</dbReference>
<feature type="transmembrane region" description="Helical" evidence="8">
    <location>
        <begin position="782"/>
        <end position="801"/>
    </location>
</feature>
<dbReference type="PANTHER" id="PTHR24221">
    <property type="entry name" value="ATP-BINDING CASSETTE SUB-FAMILY B"/>
    <property type="match status" value="1"/>
</dbReference>
<dbReference type="AlphaFoldDB" id="A0A4R7J3J2"/>
<keyword evidence="12" id="KW-1185">Reference proteome</keyword>
<feature type="transmembrane region" description="Helical" evidence="8">
    <location>
        <begin position="642"/>
        <end position="670"/>
    </location>
</feature>
<evidence type="ECO:0000256" key="3">
    <source>
        <dbReference type="ARBA" id="ARBA00022741"/>
    </source>
</evidence>
<feature type="transmembrane region" description="Helical" evidence="8">
    <location>
        <begin position="268"/>
        <end position="287"/>
    </location>
</feature>
<evidence type="ECO:0000256" key="5">
    <source>
        <dbReference type="ARBA" id="ARBA00022989"/>
    </source>
</evidence>
<dbReference type="InterPro" id="IPR036640">
    <property type="entry name" value="ABC1_TM_sf"/>
</dbReference>
<keyword evidence="2 8" id="KW-0812">Transmembrane</keyword>
<dbReference type="RefSeq" id="WP_166649252.1">
    <property type="nucleotide sequence ID" value="NZ_SOAW01000002.1"/>
</dbReference>
<dbReference type="InterPro" id="IPR003439">
    <property type="entry name" value="ABC_transporter-like_ATP-bd"/>
</dbReference>
<feature type="compositionally biased region" description="Basic and acidic residues" evidence="7">
    <location>
        <begin position="605"/>
        <end position="617"/>
    </location>
</feature>
<feature type="transmembrane region" description="Helical" evidence="8">
    <location>
        <begin position="137"/>
        <end position="154"/>
    </location>
</feature>
<reference evidence="11 12" key="1">
    <citation type="submission" date="2019-03" db="EMBL/GenBank/DDBJ databases">
        <title>Genomic Encyclopedia of Archaeal and Bacterial Type Strains, Phase II (KMG-II): from individual species to whole genera.</title>
        <authorList>
            <person name="Goeker M."/>
        </authorList>
    </citation>
    <scope>NUCLEOTIDE SEQUENCE [LARGE SCALE GENOMIC DNA]</scope>
    <source>
        <strain evidence="11 12">DSM 24323</strain>
    </source>
</reference>
<feature type="transmembrane region" description="Helical" evidence="8">
    <location>
        <begin position="867"/>
        <end position="888"/>
    </location>
</feature>
<keyword evidence="6 8" id="KW-0472">Membrane</keyword>
<keyword evidence="5 8" id="KW-1133">Transmembrane helix</keyword>
<feature type="domain" description="ABC transmembrane type-1" evidence="10">
    <location>
        <begin position="22"/>
        <end position="301"/>
    </location>
</feature>
<dbReference type="PROSITE" id="PS50929">
    <property type="entry name" value="ABC_TM1F"/>
    <property type="match status" value="2"/>
</dbReference>